<proteinExistence type="predicted"/>
<dbReference type="GO" id="GO:0060904">
    <property type="term" value="P:regulation of protein folding in endoplasmic reticulum"/>
    <property type="evidence" value="ECO:0007669"/>
    <property type="project" value="EnsemblFungi"/>
</dbReference>
<dbReference type="PANTHER" id="PTHR12645:SF1">
    <property type="entry name" value="FAD-LINKED SULFHYDRYL OXIDASE ERV2"/>
    <property type="match status" value="1"/>
</dbReference>
<dbReference type="InterPro" id="IPR039799">
    <property type="entry name" value="ALR/ERV"/>
</dbReference>
<comment type="catalytic activity">
    <reaction evidence="6">
        <text>2 R'C(R)SH + O2 = R'C(R)S-S(R)CR' + H2O2</text>
        <dbReference type="Rhea" id="RHEA:17357"/>
        <dbReference type="ChEBI" id="CHEBI:15379"/>
        <dbReference type="ChEBI" id="CHEBI:16240"/>
        <dbReference type="ChEBI" id="CHEBI:16520"/>
        <dbReference type="ChEBI" id="CHEBI:17412"/>
        <dbReference type="EC" id="1.8.3.2"/>
    </reaction>
</comment>
<dbReference type="Proteomes" id="UP000249293">
    <property type="component" value="Chromosome 1"/>
</dbReference>
<dbReference type="GO" id="GO:0050660">
    <property type="term" value="F:flavin adenine dinucleotide binding"/>
    <property type="evidence" value="ECO:0007669"/>
    <property type="project" value="TreeGrafter"/>
</dbReference>
<dbReference type="VEuPathDB" id="FungiDB:C5L36_0A09250"/>
<dbReference type="EMBL" id="NHMM01000007">
    <property type="protein sequence ID" value="OUT20639.1"/>
    <property type="molecule type" value="Genomic_DNA"/>
</dbReference>
<evidence type="ECO:0000256" key="1">
    <source>
        <dbReference type="ARBA" id="ARBA00001974"/>
    </source>
</evidence>
<organism evidence="9 12">
    <name type="scientific">Pichia kudriavzevii</name>
    <name type="common">Yeast</name>
    <name type="synonym">Issatchenkia orientalis</name>
    <dbReference type="NCBI Taxonomy" id="4909"/>
    <lineage>
        <taxon>Eukaryota</taxon>
        <taxon>Fungi</taxon>
        <taxon>Dikarya</taxon>
        <taxon>Ascomycota</taxon>
        <taxon>Saccharomycotina</taxon>
        <taxon>Pichiomycetes</taxon>
        <taxon>Pichiales</taxon>
        <taxon>Pichiaceae</taxon>
        <taxon>Pichia</taxon>
    </lineage>
</organism>
<evidence type="ECO:0000256" key="5">
    <source>
        <dbReference type="ARBA" id="ARBA00023157"/>
    </source>
</evidence>
<dbReference type="HOGENOM" id="CLU_070631_2_2_1"/>
<dbReference type="GO" id="GO:0005739">
    <property type="term" value="C:mitochondrion"/>
    <property type="evidence" value="ECO:0007669"/>
    <property type="project" value="TreeGrafter"/>
</dbReference>
<reference evidence="10" key="4">
    <citation type="submission" date="2017-01" db="EMBL/GenBank/DDBJ databases">
        <authorList>
            <person name="Mah S.A."/>
            <person name="Swanson W.J."/>
            <person name="Moy G.W."/>
            <person name="Vacquier V.D."/>
        </authorList>
    </citation>
    <scope>NUCLEOTIDE SEQUENCE [LARGE SCALE GENOMIC DNA]</scope>
    <source>
        <strain evidence="10">129</strain>
    </source>
</reference>
<dbReference type="STRING" id="4909.A0A099NWV8"/>
<reference evidence="9" key="2">
    <citation type="submission" date="2014-08" db="EMBL/GenBank/DDBJ databases">
        <title>Exploiting Issatchenkia orientalis SD108 for Succinic Acid Production.</title>
        <authorList>
            <person name="Xiao H."/>
            <person name="Shao Z."/>
            <person name="Jiang Y."/>
            <person name="Dole S."/>
            <person name="Zhao H."/>
        </authorList>
    </citation>
    <scope>NUCLEOTIDE SEQUENCE [LARGE SCALE GENOMIC DNA]</scope>
    <source>
        <strain evidence="9">SD108</strain>
    </source>
</reference>
<accession>A0A099NWV8</accession>
<feature type="domain" description="ERV/ALR sulfhydryl oxidase" evidence="7">
    <location>
        <begin position="75"/>
        <end position="175"/>
    </location>
</feature>
<dbReference type="InterPro" id="IPR017905">
    <property type="entry name" value="ERV/ALR_sulphydryl_oxidase"/>
</dbReference>
<dbReference type="GO" id="GO:0016971">
    <property type="term" value="F:flavin-dependent sulfhydryl oxidase activity"/>
    <property type="evidence" value="ECO:0007669"/>
    <property type="project" value="EnsemblFungi"/>
</dbReference>
<dbReference type="GO" id="GO:0005789">
    <property type="term" value="C:endoplasmic reticulum membrane"/>
    <property type="evidence" value="ECO:0007669"/>
    <property type="project" value="EnsemblFungi"/>
</dbReference>
<evidence type="ECO:0000313" key="12">
    <source>
        <dbReference type="Proteomes" id="UP000029867"/>
    </source>
</evidence>
<dbReference type="PROSITE" id="PS51324">
    <property type="entry name" value="ERV_ALR"/>
    <property type="match status" value="1"/>
</dbReference>
<keyword evidence="6" id="KW-0812">Transmembrane</keyword>
<feature type="transmembrane region" description="Helical" evidence="6">
    <location>
        <begin position="12"/>
        <end position="28"/>
    </location>
</feature>
<evidence type="ECO:0000313" key="8">
    <source>
        <dbReference type="EMBL" id="AWU74331.1"/>
    </source>
</evidence>
<evidence type="ECO:0000259" key="7">
    <source>
        <dbReference type="PROSITE" id="PS51324"/>
    </source>
</evidence>
<evidence type="ECO:0000256" key="3">
    <source>
        <dbReference type="ARBA" id="ARBA00022827"/>
    </source>
</evidence>
<evidence type="ECO:0000256" key="2">
    <source>
        <dbReference type="ARBA" id="ARBA00022630"/>
    </source>
</evidence>
<evidence type="ECO:0000313" key="15">
    <source>
        <dbReference type="Proteomes" id="UP000249293"/>
    </source>
</evidence>
<sequence length="207" mass="23082">MKHLGLLRNSRGVFISVVIGVLLVYHLLSNGQTKVQNEPVSGGSILAGNAVVASEMDVTNGGEGVDMPFMPKMGNETLKAELGRAAWKVLHTILARYPEDPSIREREHVSQYIDSFAQVYPCGDCARHFIKLLKRYPPQLNSRKNAAMWGCFIHNKVNERLEKPIYDCTSILDDYDCGCGEDEAGLDETREHLQSIQVESYEERVGG</sequence>
<keyword evidence="6" id="KW-0472">Membrane</keyword>
<gene>
    <name evidence="10" type="ORF">BOH78_3298</name>
    <name evidence="8" type="ORF">C5L36_0A09250</name>
    <name evidence="11" type="ORF">CAS74_004302</name>
    <name evidence="9" type="ORF">JL09_g3515</name>
</gene>
<dbReference type="EMBL" id="JQFK01000039">
    <property type="protein sequence ID" value="KGK37313.1"/>
    <property type="molecule type" value="Genomic_DNA"/>
</dbReference>
<evidence type="ECO:0000313" key="14">
    <source>
        <dbReference type="Proteomes" id="UP000195871"/>
    </source>
</evidence>
<reference evidence="11 14" key="5">
    <citation type="submission" date="2017-05" db="EMBL/GenBank/DDBJ databases">
        <title>The Genome Sequence of Candida krusei Ckrusei653.</title>
        <authorList>
            <person name="Cuomo C."/>
            <person name="Forche A."/>
            <person name="Young S."/>
            <person name="Abouelleil A."/>
            <person name="Cao P."/>
            <person name="Chapman S."/>
            <person name="Cusick C."/>
            <person name="Shea T."/>
            <person name="Nusbaum C."/>
            <person name="Birren B."/>
        </authorList>
    </citation>
    <scope>NUCLEOTIDE SEQUENCE [LARGE SCALE GENOMIC DNA]</scope>
    <source>
        <strain evidence="11 14">Ckrusei653</strain>
    </source>
</reference>
<name>A0A099NWV8_PICKU</name>
<dbReference type="Pfam" id="PF04777">
    <property type="entry name" value="Evr1_Alr"/>
    <property type="match status" value="1"/>
</dbReference>
<evidence type="ECO:0000256" key="6">
    <source>
        <dbReference type="RuleBase" id="RU371123"/>
    </source>
</evidence>
<evidence type="ECO:0000256" key="4">
    <source>
        <dbReference type="ARBA" id="ARBA00023002"/>
    </source>
</evidence>
<dbReference type="Proteomes" id="UP000029867">
    <property type="component" value="Unassembled WGS sequence"/>
</dbReference>
<reference evidence="12" key="1">
    <citation type="journal article" date="2014" name="Microb. Cell Fact.">
        <title>Exploiting Issatchenkia orientalis SD108 for succinic acid production.</title>
        <authorList>
            <person name="Xiao H."/>
            <person name="Shao Z."/>
            <person name="Jiang Y."/>
            <person name="Dole S."/>
            <person name="Zhao H."/>
        </authorList>
    </citation>
    <scope>NUCLEOTIDE SEQUENCE [LARGE SCALE GENOMIC DNA]</scope>
    <source>
        <strain evidence="12">SD108</strain>
    </source>
</reference>
<dbReference type="AlphaFoldDB" id="A0A099NWV8"/>
<keyword evidence="4 6" id="KW-0560">Oxidoreductase</keyword>
<dbReference type="FunFam" id="1.20.120.310:FF:000002">
    <property type="entry name" value="Sulfhydryl oxidase"/>
    <property type="match status" value="1"/>
</dbReference>
<dbReference type="Proteomes" id="UP000189274">
    <property type="component" value="Unassembled WGS sequence"/>
</dbReference>
<dbReference type="SUPFAM" id="SSF69000">
    <property type="entry name" value="FAD-dependent thiol oxidase"/>
    <property type="match status" value="1"/>
</dbReference>
<evidence type="ECO:0000313" key="13">
    <source>
        <dbReference type="Proteomes" id="UP000189274"/>
    </source>
</evidence>
<dbReference type="Proteomes" id="UP000195871">
    <property type="component" value="Unassembled WGS sequence"/>
</dbReference>
<reference evidence="13" key="3">
    <citation type="journal article" date="2017" name="Genome Announc.">
        <title>Genome sequences of Cyberlindnera fabianii 65, Pichia kudriavzevii 129, and Saccharomyces cerevisiae 131 isolated from fermented masau fruits in Zimbabwe.</title>
        <authorList>
            <person name="van Rijswijck I.M.H."/>
            <person name="Derks M.F.L."/>
            <person name="Abee T."/>
            <person name="de Ridder D."/>
            <person name="Smid E.J."/>
        </authorList>
    </citation>
    <scope>NUCLEOTIDE SEQUENCE [LARGE SCALE GENOMIC DNA]</scope>
    <source>
        <strain evidence="13">129</strain>
    </source>
</reference>
<dbReference type="InterPro" id="IPR036774">
    <property type="entry name" value="ERV/ALR_sulphydryl_oxid_sf"/>
</dbReference>
<reference evidence="8 15" key="6">
    <citation type="submission" date="2018-06" db="EMBL/GenBank/DDBJ databases">
        <title>Population genomics shows no distinction between pathogenic Candida krusei and environmental Pichia kudriavzevii: One species, four names.</title>
        <authorList>
            <person name="Douglass A.P."/>
            <person name="Offei B."/>
            <person name="Braun-Galleani S."/>
            <person name="Coughlan A.Y."/>
            <person name="Martos A."/>
            <person name="Ortiz-Merino R.A."/>
            <person name="Byrne K.P."/>
            <person name="Wolfe K.H."/>
        </authorList>
    </citation>
    <scope>NUCLEOTIDE SEQUENCE [LARGE SCALE GENOMIC DNA]</scope>
    <source>
        <strain evidence="8 15">CBS573</strain>
    </source>
</reference>
<comment type="cofactor">
    <cofactor evidence="1 6">
        <name>FAD</name>
        <dbReference type="ChEBI" id="CHEBI:57692"/>
    </cofactor>
</comment>
<dbReference type="eggNOG" id="KOG3355">
    <property type="taxonomic scope" value="Eukaryota"/>
</dbReference>
<keyword evidence="15" id="KW-1185">Reference proteome</keyword>
<dbReference type="PANTHER" id="PTHR12645">
    <property type="entry name" value="ALR/ERV"/>
    <property type="match status" value="1"/>
</dbReference>
<evidence type="ECO:0000313" key="10">
    <source>
        <dbReference type="EMBL" id="ONH73086.1"/>
    </source>
</evidence>
<keyword evidence="2 6" id="KW-0285">Flavoprotein</keyword>
<dbReference type="EMBL" id="MQVM01000016">
    <property type="protein sequence ID" value="ONH73086.1"/>
    <property type="molecule type" value="Genomic_DNA"/>
</dbReference>
<keyword evidence="5" id="KW-1015">Disulfide bond</keyword>
<dbReference type="Gene3D" id="1.20.120.310">
    <property type="entry name" value="ERV/ALR sulfhydryl oxidase domain"/>
    <property type="match status" value="1"/>
</dbReference>
<evidence type="ECO:0000313" key="11">
    <source>
        <dbReference type="EMBL" id="OUT20639.1"/>
    </source>
</evidence>
<keyword evidence="6" id="KW-1133">Transmembrane helix</keyword>
<evidence type="ECO:0000313" key="9">
    <source>
        <dbReference type="EMBL" id="KGK37313.1"/>
    </source>
</evidence>
<protein>
    <recommendedName>
        <fullName evidence="6">Sulfhydryl oxidase</fullName>
        <ecNumber evidence="6">1.8.3.2</ecNumber>
    </recommendedName>
</protein>
<keyword evidence="3 6" id="KW-0274">FAD</keyword>
<dbReference type="EMBL" id="CP028773">
    <property type="protein sequence ID" value="AWU74331.1"/>
    <property type="molecule type" value="Genomic_DNA"/>
</dbReference>
<dbReference type="EC" id="1.8.3.2" evidence="6"/>
<dbReference type="OrthoDB" id="59470at2759"/>